<accession>I5C4B1</accession>
<organism evidence="3 4">
    <name type="scientific">Nitritalea halalkaliphila LW7</name>
    <dbReference type="NCBI Taxonomy" id="1189621"/>
    <lineage>
        <taxon>Bacteria</taxon>
        <taxon>Pseudomonadati</taxon>
        <taxon>Bacteroidota</taxon>
        <taxon>Cytophagia</taxon>
        <taxon>Cytophagales</taxon>
        <taxon>Cyclobacteriaceae</taxon>
        <taxon>Nitritalea</taxon>
    </lineage>
</organism>
<dbReference type="PROSITE" id="PS51819">
    <property type="entry name" value="VOC"/>
    <property type="match status" value="1"/>
</dbReference>
<reference evidence="3 4" key="1">
    <citation type="submission" date="2012-05" db="EMBL/GenBank/DDBJ databases">
        <title>Genome sequence of Nitritalea halalkaliphila LW7.</title>
        <authorList>
            <person name="Jangir P.K."/>
            <person name="Singh A."/>
            <person name="Shivaji S."/>
            <person name="Sharma R."/>
        </authorList>
    </citation>
    <scope>NUCLEOTIDE SEQUENCE [LARGE SCALE GENOMIC DNA]</scope>
    <source>
        <strain evidence="3 4">LW7</strain>
    </source>
</reference>
<protein>
    <submittedName>
        <fullName evidence="3">Glyoxalase/bleomycin resistance protein/dioxygenase</fullName>
    </submittedName>
</protein>
<keyword evidence="3" id="KW-0223">Dioxygenase</keyword>
<dbReference type="EMBL" id="AJYA01000019">
    <property type="protein sequence ID" value="EIM76663.1"/>
    <property type="molecule type" value="Genomic_DNA"/>
</dbReference>
<name>I5C4B1_9BACT</name>
<dbReference type="SUPFAM" id="SSF54593">
    <property type="entry name" value="Glyoxalase/Bleomycin resistance protein/Dihydroxybiphenyl dioxygenase"/>
    <property type="match status" value="1"/>
</dbReference>
<feature type="chain" id="PRO_5003700410" evidence="1">
    <location>
        <begin position="20"/>
        <end position="157"/>
    </location>
</feature>
<dbReference type="InterPro" id="IPR004360">
    <property type="entry name" value="Glyas_Fos-R_dOase_dom"/>
</dbReference>
<dbReference type="Pfam" id="PF00903">
    <property type="entry name" value="Glyoxalase"/>
    <property type="match status" value="1"/>
</dbReference>
<evidence type="ECO:0000313" key="4">
    <source>
        <dbReference type="Proteomes" id="UP000005551"/>
    </source>
</evidence>
<dbReference type="GO" id="GO:0051213">
    <property type="term" value="F:dioxygenase activity"/>
    <property type="evidence" value="ECO:0007669"/>
    <property type="project" value="UniProtKB-KW"/>
</dbReference>
<gene>
    <name evidence="3" type="ORF">A3SI_09388</name>
</gene>
<keyword evidence="4" id="KW-1185">Reference proteome</keyword>
<sequence>MKIFIPLLFALLITSLTQAQTQMNTTTPRAAAQIDHIAILVENLPESLSFYQKVFGFPRLEDPFRDEVHAWLGIGHGLSLHLIEDTWTSPTIDKNNHLCFAVSDLQGFIDNLNRLEIGYEDWPGAKKSVTTRPDGIQQIYLQDPNGYWIEVNDSLRP</sequence>
<feature type="signal peptide" evidence="1">
    <location>
        <begin position="1"/>
        <end position="19"/>
    </location>
</feature>
<evidence type="ECO:0000256" key="1">
    <source>
        <dbReference type="SAM" id="SignalP"/>
    </source>
</evidence>
<keyword evidence="1" id="KW-0732">Signal</keyword>
<dbReference type="AlphaFoldDB" id="I5C4B1"/>
<comment type="caution">
    <text evidence="3">The sequence shown here is derived from an EMBL/GenBank/DDBJ whole genome shotgun (WGS) entry which is preliminary data.</text>
</comment>
<proteinExistence type="predicted"/>
<evidence type="ECO:0000313" key="3">
    <source>
        <dbReference type="EMBL" id="EIM76663.1"/>
    </source>
</evidence>
<dbReference type="STRING" id="1189621.A3SI_09388"/>
<dbReference type="Gene3D" id="3.10.180.10">
    <property type="entry name" value="2,3-Dihydroxybiphenyl 1,2-Dioxygenase, domain 1"/>
    <property type="match status" value="1"/>
</dbReference>
<evidence type="ECO:0000259" key="2">
    <source>
        <dbReference type="PROSITE" id="PS51819"/>
    </source>
</evidence>
<dbReference type="PANTHER" id="PTHR46142:SF3">
    <property type="entry name" value="F18B13.24 PROTEIN"/>
    <property type="match status" value="1"/>
</dbReference>
<dbReference type="InterPro" id="IPR029068">
    <property type="entry name" value="Glyas_Bleomycin-R_OHBP_Dase"/>
</dbReference>
<dbReference type="InterPro" id="IPR037523">
    <property type="entry name" value="VOC_core"/>
</dbReference>
<dbReference type="PANTHER" id="PTHR46142">
    <property type="match status" value="1"/>
</dbReference>
<feature type="domain" description="VOC" evidence="2">
    <location>
        <begin position="33"/>
        <end position="154"/>
    </location>
</feature>
<dbReference type="Proteomes" id="UP000005551">
    <property type="component" value="Unassembled WGS sequence"/>
</dbReference>
<keyword evidence="3" id="KW-0560">Oxidoreductase</keyword>